<evidence type="ECO:0000256" key="1">
    <source>
        <dbReference type="SAM" id="Phobius"/>
    </source>
</evidence>
<comment type="caution">
    <text evidence="3">The sequence shown here is derived from an EMBL/GenBank/DDBJ whole genome shotgun (WGS) entry which is preliminary data.</text>
</comment>
<dbReference type="AlphaFoldDB" id="X1AC21"/>
<dbReference type="Gene3D" id="3.30.428.10">
    <property type="entry name" value="HIT-like"/>
    <property type="match status" value="1"/>
</dbReference>
<dbReference type="GO" id="GO:0009117">
    <property type="term" value="P:nucleotide metabolic process"/>
    <property type="evidence" value="ECO:0007669"/>
    <property type="project" value="TreeGrafter"/>
</dbReference>
<protein>
    <recommendedName>
        <fullName evidence="2">HIT domain-containing protein</fullName>
    </recommendedName>
</protein>
<name>X1AC21_9ZZZZ</name>
<keyword evidence="1" id="KW-0812">Transmembrane</keyword>
<proteinExistence type="predicted"/>
<feature type="transmembrane region" description="Helical" evidence="1">
    <location>
        <begin position="199"/>
        <end position="219"/>
    </location>
</feature>
<dbReference type="GO" id="GO:0003824">
    <property type="term" value="F:catalytic activity"/>
    <property type="evidence" value="ECO:0007669"/>
    <property type="project" value="InterPro"/>
</dbReference>
<organism evidence="3">
    <name type="scientific">marine sediment metagenome</name>
    <dbReference type="NCBI Taxonomy" id="412755"/>
    <lineage>
        <taxon>unclassified sequences</taxon>
        <taxon>metagenomes</taxon>
        <taxon>ecological metagenomes</taxon>
    </lineage>
</organism>
<dbReference type="InterPro" id="IPR011146">
    <property type="entry name" value="HIT-like"/>
</dbReference>
<reference evidence="3" key="1">
    <citation type="journal article" date="2014" name="Front. Microbiol.">
        <title>High frequency of phylogenetically diverse reductive dehalogenase-homologous genes in deep subseafloor sedimentary metagenomes.</title>
        <authorList>
            <person name="Kawai M."/>
            <person name="Futagami T."/>
            <person name="Toyoda A."/>
            <person name="Takaki Y."/>
            <person name="Nishi S."/>
            <person name="Hori S."/>
            <person name="Arai W."/>
            <person name="Tsubouchi T."/>
            <person name="Morono Y."/>
            <person name="Uchiyama I."/>
            <person name="Ito T."/>
            <person name="Fujiyama A."/>
            <person name="Inagaki F."/>
            <person name="Takami H."/>
        </authorList>
    </citation>
    <scope>NUCLEOTIDE SEQUENCE</scope>
    <source>
        <strain evidence="3">Expedition CK06-06</strain>
    </source>
</reference>
<evidence type="ECO:0000313" key="3">
    <source>
        <dbReference type="EMBL" id="GAG67462.1"/>
    </source>
</evidence>
<dbReference type="PANTHER" id="PTHR46648:SF1">
    <property type="entry name" value="ADENOSINE 5'-MONOPHOSPHORAMIDASE HNT1"/>
    <property type="match status" value="1"/>
</dbReference>
<sequence length="267" mass="29715">MAFLDVFPVSKGHSLLIPKKHYVNLFDVDPDVAAHMARRLLELTRGVKNATGEEGIMIVVANGAGALFKQTAFFLALPLIAYLLRKPPVDDPVVTDDGLKPPGNGLDLRGFAKIAIQVLIFVIAVSLPFLSDISNYIFYIFQRPGGVLYTDVSVLPNASQPITITVLLISVNIIIQNLNASLGVAIPEIPESIIQIVNLGNYYTVFLVLTMIPLLLLMLIHVKDDRNLRQYWSKMLFLTLLLMICLHLFSPRGIYKYYCVALIPFFT</sequence>
<feature type="domain" description="HIT" evidence="2">
    <location>
        <begin position="1"/>
        <end position="94"/>
    </location>
</feature>
<accession>X1AC21</accession>
<dbReference type="PROSITE" id="PS51084">
    <property type="entry name" value="HIT_2"/>
    <property type="match status" value="1"/>
</dbReference>
<dbReference type="Pfam" id="PF01230">
    <property type="entry name" value="HIT"/>
    <property type="match status" value="1"/>
</dbReference>
<evidence type="ECO:0000259" key="2">
    <source>
        <dbReference type="PROSITE" id="PS51084"/>
    </source>
</evidence>
<feature type="non-terminal residue" evidence="3">
    <location>
        <position position="267"/>
    </location>
</feature>
<feature type="transmembrane region" description="Helical" evidence="1">
    <location>
        <begin position="231"/>
        <end position="249"/>
    </location>
</feature>
<feature type="transmembrane region" description="Helical" evidence="1">
    <location>
        <begin position="161"/>
        <end position="187"/>
    </location>
</feature>
<dbReference type="PANTHER" id="PTHR46648">
    <property type="entry name" value="HIT FAMILY PROTEIN 1"/>
    <property type="match status" value="1"/>
</dbReference>
<keyword evidence="1" id="KW-1133">Transmembrane helix</keyword>
<dbReference type="InterPro" id="IPR001310">
    <property type="entry name" value="Histidine_triad_HIT"/>
</dbReference>
<dbReference type="InterPro" id="IPR036265">
    <property type="entry name" value="HIT-like_sf"/>
</dbReference>
<dbReference type="SUPFAM" id="SSF54197">
    <property type="entry name" value="HIT-like"/>
    <property type="match status" value="1"/>
</dbReference>
<keyword evidence="1" id="KW-0472">Membrane</keyword>
<gene>
    <name evidence="3" type="ORF">S01H4_08154</name>
</gene>
<dbReference type="EMBL" id="BART01002763">
    <property type="protein sequence ID" value="GAG67462.1"/>
    <property type="molecule type" value="Genomic_DNA"/>
</dbReference>
<feature type="transmembrane region" description="Helical" evidence="1">
    <location>
        <begin position="118"/>
        <end position="141"/>
    </location>
</feature>